<evidence type="ECO:0000256" key="1">
    <source>
        <dbReference type="SAM" id="Phobius"/>
    </source>
</evidence>
<protein>
    <submittedName>
        <fullName evidence="2">Uncharacterized protein</fullName>
    </submittedName>
</protein>
<dbReference type="EMBL" id="WWBZ02000082">
    <property type="protein sequence ID" value="KAF4300959.1"/>
    <property type="molecule type" value="Genomic_DNA"/>
</dbReference>
<keyword evidence="1" id="KW-1133">Transmembrane helix</keyword>
<comment type="caution">
    <text evidence="2">The sequence shown here is derived from an EMBL/GenBank/DDBJ whole genome shotgun (WGS) entry which is preliminary data.</text>
</comment>
<keyword evidence="1" id="KW-0812">Transmembrane</keyword>
<keyword evidence="3" id="KW-1185">Reference proteome</keyword>
<dbReference type="Proteomes" id="UP000572817">
    <property type="component" value="Unassembled WGS sequence"/>
</dbReference>
<organism evidence="2 3">
    <name type="scientific">Botryosphaeria dothidea</name>
    <dbReference type="NCBI Taxonomy" id="55169"/>
    <lineage>
        <taxon>Eukaryota</taxon>
        <taxon>Fungi</taxon>
        <taxon>Dikarya</taxon>
        <taxon>Ascomycota</taxon>
        <taxon>Pezizomycotina</taxon>
        <taxon>Dothideomycetes</taxon>
        <taxon>Dothideomycetes incertae sedis</taxon>
        <taxon>Botryosphaeriales</taxon>
        <taxon>Botryosphaeriaceae</taxon>
        <taxon>Botryosphaeria</taxon>
    </lineage>
</organism>
<gene>
    <name evidence="2" type="ORF">GTA08_BOTSDO10931</name>
</gene>
<sequence length="435" mass="47588">MQDHQTLFSTSFRSSLMDNPYDSGSQGANTASTQNLGVLGTLIGYVGAEAATVHLFERLLWPQRFWNKLDLRNALLTALFMPMGGPLHKAALETLDGFFDHGLFRGPRQGHMLGTAFFRDTKLPYTVWVDGEGVEHEHCRNNLWTRAVAHVAVPELLPPAPPSDKTKEPGEAPIQRPVRARTSLNHIKLDQHALSPRRPRHPVVSHDTAAPTATVYLYVVLSELTAVAAGAAAAAAWRTWLACLWFVPLSLKLVATALSLPREGLAAEPAAHTDAATRKTFEIKDPRTGIVLLEGTDAAVLQFFRHYGHPRRDRARETALFGVVAALGLAFPLGLVCSVLWMPPAVQYAWLSYQLYATLAMHVYRYANSHHWASTEQAIADGFERCRRAGVAERVELRDGASGRGVTATLATTYYNNLKDAQGAAARMLGKTGGG</sequence>
<evidence type="ECO:0000313" key="2">
    <source>
        <dbReference type="EMBL" id="KAF4300959.1"/>
    </source>
</evidence>
<keyword evidence="1" id="KW-0472">Membrane</keyword>
<evidence type="ECO:0000313" key="3">
    <source>
        <dbReference type="Proteomes" id="UP000572817"/>
    </source>
</evidence>
<proteinExistence type="predicted"/>
<name>A0A8H4IHR3_9PEZI</name>
<accession>A0A8H4IHR3</accession>
<reference evidence="2" key="1">
    <citation type="submission" date="2020-04" db="EMBL/GenBank/DDBJ databases">
        <title>Genome Assembly and Annotation of Botryosphaeria dothidea sdau 11-99, a Latent Pathogen of Apple Fruit Ring Rot in China.</title>
        <authorList>
            <person name="Yu C."/>
            <person name="Diao Y."/>
            <person name="Lu Q."/>
            <person name="Zhao J."/>
            <person name="Cui S."/>
            <person name="Peng C."/>
            <person name="He B."/>
            <person name="Liu H."/>
        </authorList>
    </citation>
    <scope>NUCLEOTIDE SEQUENCE [LARGE SCALE GENOMIC DNA]</scope>
    <source>
        <strain evidence="2">Sdau11-99</strain>
    </source>
</reference>
<dbReference type="OrthoDB" id="5295335at2759"/>
<feature type="transmembrane region" description="Helical" evidence="1">
    <location>
        <begin position="319"/>
        <end position="342"/>
    </location>
</feature>
<dbReference type="AlphaFoldDB" id="A0A8H4IHR3"/>